<evidence type="ECO:0000313" key="5">
    <source>
        <dbReference type="Proteomes" id="UP000321577"/>
    </source>
</evidence>
<organism evidence="4 5">
    <name type="scientific">Brevifollis gellanilyticus</name>
    <dbReference type="NCBI Taxonomy" id="748831"/>
    <lineage>
        <taxon>Bacteria</taxon>
        <taxon>Pseudomonadati</taxon>
        <taxon>Verrucomicrobiota</taxon>
        <taxon>Verrucomicrobiia</taxon>
        <taxon>Verrucomicrobiales</taxon>
        <taxon>Verrucomicrobiaceae</taxon>
    </lineage>
</organism>
<dbReference type="InterPro" id="IPR011933">
    <property type="entry name" value="Double_TM_dom"/>
</dbReference>
<dbReference type="Pfam" id="PF07584">
    <property type="entry name" value="BatA"/>
    <property type="match status" value="1"/>
</dbReference>
<dbReference type="NCBIfam" id="TIGR02226">
    <property type="entry name" value="two_anch"/>
    <property type="match status" value="1"/>
</dbReference>
<dbReference type="Proteomes" id="UP000321577">
    <property type="component" value="Unassembled WGS sequence"/>
</dbReference>
<accession>A0A512MDM6</accession>
<feature type="domain" description="Aerotolerance regulator N-terminal" evidence="2">
    <location>
        <begin position="1"/>
        <end position="78"/>
    </location>
</feature>
<dbReference type="PANTHER" id="PTHR37464:SF1">
    <property type="entry name" value="BLL2463 PROTEIN"/>
    <property type="match status" value="1"/>
</dbReference>
<comment type="caution">
    <text evidence="4">The sequence shown here is derived from an EMBL/GenBank/DDBJ whole genome shotgun (WGS) entry which is preliminary data.</text>
</comment>
<keyword evidence="1" id="KW-0472">Membrane</keyword>
<dbReference type="InterPro" id="IPR002035">
    <property type="entry name" value="VWF_A"/>
</dbReference>
<keyword evidence="1" id="KW-0812">Transmembrane</keyword>
<reference evidence="4 5" key="1">
    <citation type="submission" date="2019-07" db="EMBL/GenBank/DDBJ databases">
        <title>Whole genome shotgun sequence of Brevifollis gellanilyticus NBRC 108608.</title>
        <authorList>
            <person name="Hosoyama A."/>
            <person name="Uohara A."/>
            <person name="Ohji S."/>
            <person name="Ichikawa N."/>
        </authorList>
    </citation>
    <scope>NUCLEOTIDE SEQUENCE [LARGE SCALE GENOMIC DNA]</scope>
    <source>
        <strain evidence="4 5">NBRC 108608</strain>
    </source>
</reference>
<gene>
    <name evidence="4" type="ORF">BGE01nite_41300</name>
</gene>
<dbReference type="PANTHER" id="PTHR37464">
    <property type="entry name" value="BLL2463 PROTEIN"/>
    <property type="match status" value="1"/>
</dbReference>
<evidence type="ECO:0000259" key="3">
    <source>
        <dbReference type="Pfam" id="PF13519"/>
    </source>
</evidence>
<dbReference type="AlphaFoldDB" id="A0A512MDM6"/>
<feature type="transmembrane region" description="Helical" evidence="1">
    <location>
        <begin position="6"/>
        <end position="24"/>
    </location>
</feature>
<name>A0A512MDM6_9BACT</name>
<keyword evidence="1" id="KW-1133">Transmembrane helix</keyword>
<keyword evidence="5" id="KW-1185">Reference proteome</keyword>
<evidence type="ECO:0000313" key="4">
    <source>
        <dbReference type="EMBL" id="GEP44839.1"/>
    </source>
</evidence>
<dbReference type="InterPro" id="IPR036465">
    <property type="entry name" value="vWFA_dom_sf"/>
</dbReference>
<dbReference type="Gene3D" id="3.40.50.410">
    <property type="entry name" value="von Willebrand factor, type A domain"/>
    <property type="match status" value="1"/>
</dbReference>
<sequence>MRFLTPHLLHLAWLALIPLALYLFRKRARRVPVSTLLFFRSLSREHQESAWLRKLKKWLSLLLTLLVIAAAVLALARPTGEAGADSPGAVVVVVDRSASMSARDAQGRTRLEEAKKRLRDRINGLPDQVILSLVAFDARPRVLLSRSRNRRECLRLLNELQPQPMDGRPDAALTVVKRLTELETKSQIWHAGDAPLPDVDKAAYAFMDVAMDAPLNVGITGFQIRRALLARDRYEAFVKVSAAKANAAKLTATLEVTLAGRLAQLREIDLEPGASASLIVPLEGVRGQLMEMHLKAAGDCFGWDDAVVAPLPETRPLVVAVVAEKADPFTELALASMIEAGRLEVLKGQPAAWPMKDKPDVYVFENWVPEALPADRPVIVLNPPKSSGPVQVRHLQEPGLPHDSVRSVAPDHPLLFRIATSRLAITQTGVLELGGSLEPLWMAGNEPVLAAGEVNGQRLVVTTFSPARSEQLALLPAFPLLLGNALYWCAENSDAISDLRVLHPGDLITESGLVEWTEWTGSQFTESSDQAENNLLSVQRIGAWKAADRRGVSVLASMGETDLPGHTQEAAPATALPKITAHAGISDWPRLLLWFALGVLVLESFLFHRKAVF</sequence>
<dbReference type="SUPFAM" id="SSF53300">
    <property type="entry name" value="vWA-like"/>
    <property type="match status" value="1"/>
</dbReference>
<feature type="transmembrane region" description="Helical" evidence="1">
    <location>
        <begin position="58"/>
        <end position="76"/>
    </location>
</feature>
<feature type="domain" description="VWFA" evidence="3">
    <location>
        <begin position="90"/>
        <end position="183"/>
    </location>
</feature>
<dbReference type="InterPro" id="IPR024163">
    <property type="entry name" value="Aerotolerance_reg_N"/>
</dbReference>
<dbReference type="Pfam" id="PF13519">
    <property type="entry name" value="VWA_2"/>
    <property type="match status" value="1"/>
</dbReference>
<dbReference type="OrthoDB" id="9780136at2"/>
<proteinExistence type="predicted"/>
<evidence type="ECO:0000256" key="1">
    <source>
        <dbReference type="SAM" id="Phobius"/>
    </source>
</evidence>
<evidence type="ECO:0000259" key="2">
    <source>
        <dbReference type="Pfam" id="PF07584"/>
    </source>
</evidence>
<dbReference type="EMBL" id="BKAG01000037">
    <property type="protein sequence ID" value="GEP44839.1"/>
    <property type="molecule type" value="Genomic_DNA"/>
</dbReference>
<dbReference type="RefSeq" id="WP_146853171.1">
    <property type="nucleotide sequence ID" value="NZ_BKAG01000037.1"/>
</dbReference>
<protein>
    <recommendedName>
        <fullName evidence="6">VWFA domain-containing protein</fullName>
    </recommendedName>
</protein>
<evidence type="ECO:0008006" key="6">
    <source>
        <dbReference type="Google" id="ProtNLM"/>
    </source>
</evidence>